<gene>
    <name evidence="3" type="ORF">L228DRAFT_281818</name>
</gene>
<dbReference type="Proteomes" id="UP000076632">
    <property type="component" value="Unassembled WGS sequence"/>
</dbReference>
<dbReference type="InParanoid" id="A0A161TFG9"/>
<proteinExistence type="predicted"/>
<dbReference type="AlphaFoldDB" id="A0A161TFG9"/>
<protein>
    <submittedName>
        <fullName evidence="3">Uncharacterized protein</fullName>
    </submittedName>
</protein>
<accession>A0A161TFG9</accession>
<feature type="region of interest" description="Disordered" evidence="1">
    <location>
        <begin position="505"/>
        <end position="534"/>
    </location>
</feature>
<dbReference type="STRING" id="1328760.A0A161TFG9"/>
<evidence type="ECO:0000313" key="3">
    <source>
        <dbReference type="EMBL" id="KZF24777.1"/>
    </source>
</evidence>
<keyword evidence="2" id="KW-1133">Transmembrane helix</keyword>
<dbReference type="OMA" id="EMTHEFT"/>
<dbReference type="InterPro" id="IPR021514">
    <property type="entry name" value="DUF3176"/>
</dbReference>
<dbReference type="RefSeq" id="XP_018190332.1">
    <property type="nucleotide sequence ID" value="XM_018335918.1"/>
</dbReference>
<dbReference type="GeneID" id="28901055"/>
<keyword evidence="2" id="KW-0812">Transmembrane</keyword>
<feature type="compositionally biased region" description="Low complexity" evidence="1">
    <location>
        <begin position="505"/>
        <end position="524"/>
    </location>
</feature>
<feature type="transmembrane region" description="Helical" evidence="2">
    <location>
        <begin position="550"/>
        <end position="573"/>
    </location>
</feature>
<keyword evidence="4" id="KW-1185">Reference proteome</keyword>
<keyword evidence="2" id="KW-0472">Membrane</keyword>
<evidence type="ECO:0000256" key="1">
    <source>
        <dbReference type="SAM" id="MobiDB-lite"/>
    </source>
</evidence>
<dbReference type="OrthoDB" id="5357734at2759"/>
<feature type="compositionally biased region" description="Polar residues" evidence="1">
    <location>
        <begin position="41"/>
        <end position="56"/>
    </location>
</feature>
<feature type="region of interest" description="Disordered" evidence="1">
    <location>
        <begin position="1"/>
        <end position="56"/>
    </location>
</feature>
<name>A0A161TFG9_XYLHT</name>
<feature type="transmembrane region" description="Helical" evidence="2">
    <location>
        <begin position="96"/>
        <end position="121"/>
    </location>
</feature>
<reference evidence="3 4" key="1">
    <citation type="journal article" date="2016" name="Fungal Biol.">
        <title>The genome of Xylona heveae provides a window into fungal endophytism.</title>
        <authorList>
            <person name="Gazis R."/>
            <person name="Kuo A."/>
            <person name="Riley R."/>
            <person name="LaButti K."/>
            <person name="Lipzen A."/>
            <person name="Lin J."/>
            <person name="Amirebrahimi M."/>
            <person name="Hesse C.N."/>
            <person name="Spatafora J.W."/>
            <person name="Henrissat B."/>
            <person name="Hainaut M."/>
            <person name="Grigoriev I.V."/>
            <person name="Hibbett D.S."/>
        </authorList>
    </citation>
    <scope>NUCLEOTIDE SEQUENCE [LARGE SCALE GENOMIC DNA]</scope>
    <source>
        <strain evidence="3 4">TC161</strain>
    </source>
</reference>
<dbReference type="PANTHER" id="PTHR37576">
    <property type="entry name" value="DEFECT AT LOW TEMPERATURE PROTEIN 1"/>
    <property type="match status" value="1"/>
</dbReference>
<evidence type="ECO:0000256" key="2">
    <source>
        <dbReference type="SAM" id="Phobius"/>
    </source>
</evidence>
<evidence type="ECO:0000313" key="4">
    <source>
        <dbReference type="Proteomes" id="UP000076632"/>
    </source>
</evidence>
<dbReference type="EMBL" id="KV407456">
    <property type="protein sequence ID" value="KZF24777.1"/>
    <property type="molecule type" value="Genomic_DNA"/>
</dbReference>
<organism evidence="3 4">
    <name type="scientific">Xylona heveae (strain CBS 132557 / TC161)</name>
    <dbReference type="NCBI Taxonomy" id="1328760"/>
    <lineage>
        <taxon>Eukaryota</taxon>
        <taxon>Fungi</taxon>
        <taxon>Dikarya</taxon>
        <taxon>Ascomycota</taxon>
        <taxon>Pezizomycotina</taxon>
        <taxon>Xylonomycetes</taxon>
        <taxon>Xylonales</taxon>
        <taxon>Xylonaceae</taxon>
        <taxon>Xylona</taxon>
    </lineage>
</organism>
<dbReference type="Pfam" id="PF11374">
    <property type="entry name" value="DUF3176"/>
    <property type="match status" value="1"/>
</dbReference>
<sequence>MDPGAFELFSAGEEKRRNQAGTKGFYPHVSEYQKQTDSEDGFTTRTPSKASTSTTLDPGTYHAGAEHLTGDLVDGHVVDPRDEARWVPGTLEHVPWLAFVCLAISLGCMALSTSILVISNGQPVESWRVQPPVILAIASAAANVALTCALSQGLTISWWYKALRGGTVGDLHRIWKFETLWACICAGRHFNIIALATILVSVAVIDGPLLQRASTVGTSQFSQSVTLDLPIAQQLPTGYTSMMLGRVNYPAVLNAPFAQILQDYSQRKPITVDAGCNGTCSTTVQGAGFAIDCDPPATSHVNYTAMYMLQHQTYDPSPVFNVSLEWSGGNYAVTSDPTTATPEQLILSVGYSHTTDCAGDFITRKCVLSEAIVEYPLQLDQRTVSTFTNPTPHLNVVSKGNSTPDVAPTYLPNENVTLGGFALAGTDMFYTNTGLMFVGAAGMYQLVGFNTFASRYIIDPNFYMNCQFAWHDPTDDILDALNEIMFRSALATAPLSDPTVYIDSPSSSSSSSSSSPTSSSASKRSSFHTHQTPSAVQASNHTVYVSHFKYLAGALVVMSLGILSVLPTFNGFWHIGRHVTLSPIETAKAFNAPILRTKPSHSNANMTQLLSLLGKKRVKYGEISHAVTRTTTSSSLSGWGDDDQERDEFGTAKVKRNPLLRKRLEIAHPRDVVWPREGMKL</sequence>
<dbReference type="PANTHER" id="PTHR37576:SF2">
    <property type="entry name" value="DEFECT AT LOW TEMPERATURE PROTEIN 1"/>
    <property type="match status" value="1"/>
</dbReference>